<dbReference type="AlphaFoldDB" id="A0A0D2DKP8"/>
<sequence>MSQEPDPQPHISITLKSPLSMVAGRLEKTSNVDVWSPLQEISGVVKITSRVLLTIQQVQISFEGESRVHTQSVNKDDQRSTITLKSSYKFLAQSLDLENFEISNDAESRIYFYSTQFRFIISRWATPKSGNAPGQCLVLPPTFCHGPILTDDTDATTYAQPLIEYNLRVVAALTNLHTMDGMVKLYHQLEIPIRAAPEVFPPCDTNDFFNDFVTKQSHPLRPSIFSFQKYTMSLTAAEPAPILMGDGNKSERTEIVIRVSVTASIDNVDTREFVMLLQRIGCRIIPGLRAKTFYSTQPFPKLPVQGLLTVNGPHRLHDQILKLEQTSRPLTSWRFVETDADPLTGKCDIPGSTSEHKVHPIREGQWLPAEWQTEISFTITVPNDVTPTFCSATASRQYSLIILLKATGVKVDDFVLEVPIQFVSAPIHSSLTDLSEPEDCFSEVSEESIGPLRCYQNMFEMVSENDNEPPPKYMSSIL</sequence>
<dbReference type="Gene3D" id="2.60.40.640">
    <property type="match status" value="1"/>
</dbReference>
<proteinExistence type="predicted"/>
<evidence type="ECO:0008006" key="3">
    <source>
        <dbReference type="Google" id="ProtNLM"/>
    </source>
</evidence>
<dbReference type="HOGENOM" id="CLU_571112_0_0_1"/>
<protein>
    <recommendedName>
        <fullName evidence="3">Arrestin-like N-terminal domain-containing protein</fullName>
    </recommendedName>
</protein>
<dbReference type="InterPro" id="IPR014752">
    <property type="entry name" value="Arrestin-like_C"/>
</dbReference>
<gene>
    <name evidence="1" type="ORF">PV06_11385</name>
</gene>
<keyword evidence="2" id="KW-1185">Reference proteome</keyword>
<dbReference type="GeneID" id="27363459"/>
<dbReference type="VEuPathDB" id="FungiDB:PV06_11385"/>
<dbReference type="OrthoDB" id="2283785at2759"/>
<accession>A0A0D2DKP8</accession>
<evidence type="ECO:0000313" key="2">
    <source>
        <dbReference type="Proteomes" id="UP000053342"/>
    </source>
</evidence>
<name>A0A0D2DKP8_9EURO</name>
<reference evidence="1 2" key="1">
    <citation type="submission" date="2015-01" db="EMBL/GenBank/DDBJ databases">
        <title>The Genome Sequence of Exophiala oligosperma CBS72588.</title>
        <authorList>
            <consortium name="The Broad Institute Genomics Platform"/>
            <person name="Cuomo C."/>
            <person name="de Hoog S."/>
            <person name="Gorbushina A."/>
            <person name="Stielow B."/>
            <person name="Teixiera M."/>
            <person name="Abouelleil A."/>
            <person name="Chapman S.B."/>
            <person name="Priest M."/>
            <person name="Young S.K."/>
            <person name="Wortman J."/>
            <person name="Nusbaum C."/>
            <person name="Birren B."/>
        </authorList>
    </citation>
    <scope>NUCLEOTIDE SEQUENCE [LARGE SCALE GENOMIC DNA]</scope>
    <source>
        <strain evidence="1 2">CBS 72588</strain>
    </source>
</reference>
<evidence type="ECO:0000313" key="1">
    <source>
        <dbReference type="EMBL" id="KIW36334.1"/>
    </source>
</evidence>
<dbReference type="RefSeq" id="XP_016256550.1">
    <property type="nucleotide sequence ID" value="XM_016413050.1"/>
</dbReference>
<dbReference type="EMBL" id="KN847361">
    <property type="protein sequence ID" value="KIW36334.1"/>
    <property type="molecule type" value="Genomic_DNA"/>
</dbReference>
<dbReference type="Proteomes" id="UP000053342">
    <property type="component" value="Unassembled WGS sequence"/>
</dbReference>
<organism evidence="1 2">
    <name type="scientific">Exophiala oligosperma</name>
    <dbReference type="NCBI Taxonomy" id="215243"/>
    <lineage>
        <taxon>Eukaryota</taxon>
        <taxon>Fungi</taxon>
        <taxon>Dikarya</taxon>
        <taxon>Ascomycota</taxon>
        <taxon>Pezizomycotina</taxon>
        <taxon>Eurotiomycetes</taxon>
        <taxon>Chaetothyriomycetidae</taxon>
        <taxon>Chaetothyriales</taxon>
        <taxon>Herpotrichiellaceae</taxon>
        <taxon>Exophiala</taxon>
    </lineage>
</organism>